<name>A0A9P9WI47_9PEZI</name>
<dbReference type="PANTHER" id="PTHR43798">
    <property type="entry name" value="MONOACYLGLYCEROL LIPASE"/>
    <property type="match status" value="1"/>
</dbReference>
<dbReference type="AlphaFoldDB" id="A0A9P9WI47"/>
<evidence type="ECO:0000313" key="3">
    <source>
        <dbReference type="EMBL" id="KAI1864650.1"/>
    </source>
</evidence>
<organism evidence="3 4">
    <name type="scientific">Neoarthrinium moseri</name>
    <dbReference type="NCBI Taxonomy" id="1658444"/>
    <lineage>
        <taxon>Eukaryota</taxon>
        <taxon>Fungi</taxon>
        <taxon>Dikarya</taxon>
        <taxon>Ascomycota</taxon>
        <taxon>Pezizomycotina</taxon>
        <taxon>Sordariomycetes</taxon>
        <taxon>Xylariomycetidae</taxon>
        <taxon>Amphisphaeriales</taxon>
        <taxon>Apiosporaceae</taxon>
        <taxon>Neoarthrinium</taxon>
    </lineage>
</organism>
<dbReference type="GO" id="GO:0016787">
    <property type="term" value="F:hydrolase activity"/>
    <property type="evidence" value="ECO:0007669"/>
    <property type="project" value="UniProtKB-KW"/>
</dbReference>
<keyword evidence="1" id="KW-0378">Hydrolase</keyword>
<keyword evidence="4" id="KW-1185">Reference proteome</keyword>
<accession>A0A9P9WI47</accession>
<dbReference type="SUPFAM" id="SSF53474">
    <property type="entry name" value="alpha/beta-Hydrolases"/>
    <property type="match status" value="1"/>
</dbReference>
<dbReference type="PANTHER" id="PTHR43798:SF31">
    <property type="entry name" value="AB HYDROLASE SUPERFAMILY PROTEIN YCLE"/>
    <property type="match status" value="1"/>
</dbReference>
<gene>
    <name evidence="3" type="ORF">JX265_008374</name>
</gene>
<dbReference type="InterPro" id="IPR050266">
    <property type="entry name" value="AB_hydrolase_sf"/>
</dbReference>
<protein>
    <recommendedName>
        <fullName evidence="2">AB hydrolase-1 domain-containing protein</fullName>
    </recommendedName>
</protein>
<dbReference type="Pfam" id="PF12697">
    <property type="entry name" value="Abhydrolase_6"/>
    <property type="match status" value="1"/>
</dbReference>
<evidence type="ECO:0000313" key="4">
    <source>
        <dbReference type="Proteomes" id="UP000829685"/>
    </source>
</evidence>
<evidence type="ECO:0000256" key="1">
    <source>
        <dbReference type="ARBA" id="ARBA00022801"/>
    </source>
</evidence>
<reference evidence="3" key="1">
    <citation type="submission" date="2021-03" db="EMBL/GenBank/DDBJ databases">
        <title>Revisited historic fungal species revealed as producer of novel bioactive compounds through whole genome sequencing and comparative genomics.</title>
        <authorList>
            <person name="Vignolle G.A."/>
            <person name="Hochenegger N."/>
            <person name="Mach R.L."/>
            <person name="Mach-Aigner A.R."/>
            <person name="Javad Rahimi M."/>
            <person name="Salim K.A."/>
            <person name="Chan C.M."/>
            <person name="Lim L.B.L."/>
            <person name="Cai F."/>
            <person name="Druzhinina I.S."/>
            <person name="U'Ren J.M."/>
            <person name="Derntl C."/>
        </authorList>
    </citation>
    <scope>NUCLEOTIDE SEQUENCE</scope>
    <source>
        <strain evidence="3">TUCIM 5799</strain>
    </source>
</reference>
<dbReference type="EMBL" id="JAFIMR010000023">
    <property type="protein sequence ID" value="KAI1864650.1"/>
    <property type="molecule type" value="Genomic_DNA"/>
</dbReference>
<sequence>MAAATKIQSITIDSETIINVATTTPVASRQEQPTLVFLHFWGGSSRTWSQVIGPLSSQYPTVAIDFRGWGSSVGPSDPQAYSIKCLAKDVTAVIGHLGLSDFVLVGHSMGAKVAQAIAGGASSKLTEGIRGMALIAPAPPSPFTLPEGMREQQIHAYEHAESAEFVAKNVLTASDIGESAVQALVQDMLRGNEWARAAWPAYAMAEDVCAPSKRSHVPCTVIAADEDVIEPVERIQKEVLPRFQNAALVVVKNSGHMIPIEAPMAIVEHITQLLTSLR</sequence>
<dbReference type="InterPro" id="IPR000073">
    <property type="entry name" value="AB_hydrolase_1"/>
</dbReference>
<dbReference type="Proteomes" id="UP000829685">
    <property type="component" value="Unassembled WGS sequence"/>
</dbReference>
<dbReference type="GO" id="GO:0016020">
    <property type="term" value="C:membrane"/>
    <property type="evidence" value="ECO:0007669"/>
    <property type="project" value="TreeGrafter"/>
</dbReference>
<dbReference type="Gene3D" id="3.40.50.1820">
    <property type="entry name" value="alpha/beta hydrolase"/>
    <property type="match status" value="1"/>
</dbReference>
<proteinExistence type="predicted"/>
<comment type="caution">
    <text evidence="3">The sequence shown here is derived from an EMBL/GenBank/DDBJ whole genome shotgun (WGS) entry which is preliminary data.</text>
</comment>
<dbReference type="InterPro" id="IPR029058">
    <property type="entry name" value="AB_hydrolase_fold"/>
</dbReference>
<evidence type="ECO:0000259" key="2">
    <source>
        <dbReference type="Pfam" id="PF12697"/>
    </source>
</evidence>
<feature type="domain" description="AB hydrolase-1" evidence="2">
    <location>
        <begin position="35"/>
        <end position="267"/>
    </location>
</feature>